<reference evidence="3 4" key="1">
    <citation type="submission" date="2019-12" db="EMBL/GenBank/DDBJ databases">
        <title>Genomic-based taxomic classification of the family Erythrobacteraceae.</title>
        <authorList>
            <person name="Xu L."/>
        </authorList>
    </citation>
    <scope>NUCLEOTIDE SEQUENCE [LARGE SCALE GENOMIC DNA]</scope>
    <source>
        <strain evidence="3 4">JCM 16677</strain>
    </source>
</reference>
<dbReference type="RefSeq" id="WP_160778723.1">
    <property type="nucleotide sequence ID" value="NZ_BAAAZF010000001.1"/>
</dbReference>
<dbReference type="EMBL" id="WTYE01000001">
    <property type="protein sequence ID" value="MXP34022.1"/>
    <property type="molecule type" value="Genomic_DNA"/>
</dbReference>
<evidence type="ECO:0000313" key="3">
    <source>
        <dbReference type="EMBL" id="MXP34022.1"/>
    </source>
</evidence>
<dbReference type="Pfam" id="PF09684">
    <property type="entry name" value="Tail_P2_I"/>
    <property type="match status" value="1"/>
</dbReference>
<dbReference type="Proteomes" id="UP000446786">
    <property type="component" value="Unassembled WGS sequence"/>
</dbReference>
<keyword evidence="4" id="KW-1185">Reference proteome</keyword>
<feature type="region of interest" description="Disordered" evidence="1">
    <location>
        <begin position="847"/>
        <end position="875"/>
    </location>
</feature>
<dbReference type="OrthoDB" id="9792285at2"/>
<comment type="caution">
    <text evidence="3">The sequence shown here is derived from an EMBL/GenBank/DDBJ whole genome shotgun (WGS) entry which is preliminary data.</text>
</comment>
<evidence type="ECO:0000313" key="4">
    <source>
        <dbReference type="Proteomes" id="UP000446786"/>
    </source>
</evidence>
<evidence type="ECO:0000256" key="1">
    <source>
        <dbReference type="SAM" id="MobiDB-lite"/>
    </source>
</evidence>
<gene>
    <name evidence="2" type="ORF">GRI94_05415</name>
    <name evidence="3" type="ORF">GRI94_19505</name>
</gene>
<proteinExistence type="predicted"/>
<accession>A0A845AT14</accession>
<dbReference type="AlphaFoldDB" id="A0A845AT14"/>
<dbReference type="InterPro" id="IPR006521">
    <property type="entry name" value="Tail_protein_I"/>
</dbReference>
<evidence type="ECO:0008006" key="5">
    <source>
        <dbReference type="Google" id="ProtNLM"/>
    </source>
</evidence>
<organism evidence="3 4">
    <name type="scientific">Parerythrobacter jejuensis</name>
    <dbReference type="NCBI Taxonomy" id="795812"/>
    <lineage>
        <taxon>Bacteria</taxon>
        <taxon>Pseudomonadati</taxon>
        <taxon>Pseudomonadota</taxon>
        <taxon>Alphaproteobacteria</taxon>
        <taxon>Sphingomonadales</taxon>
        <taxon>Erythrobacteraceae</taxon>
        <taxon>Parerythrobacter</taxon>
    </lineage>
</organism>
<dbReference type="EMBL" id="WTYE01000001">
    <property type="protein sequence ID" value="MXP31262.1"/>
    <property type="molecule type" value="Genomic_DNA"/>
</dbReference>
<sequence>MDVNNVPFWQWRGASAFGLGPDAPFPATPDTVAWDAADNALTIARGEPEPELVEDEARARDLINRPSAICDSVGSFAWWDDASGHLLASGFALDPIRLADGLDDNPVIRRPSDMGFADDVAWLARDGKVAAIDMRQRWPVEIARANGFNASLISAAPASAPWALAIDTGKIARVLGSPMPEIARRVAPDDAFVPDDPDPEDLRIRIEADVRIPDPLEPVALRAGPDDQLAILCWNPGENAELLIYRHGEELRRQPLAGIRFPISLAWDGDDQLCLLATDGAGLANRVFAFDVAQIGQTDAPLTPNGRFIPLIDHAGHGLCDGPWEQAFHIVQRERPQPHLGLQRLRSISRLGHARAGSVMIGPIDSGRYDCDWHRFYCEARFPEGCGARIALHASNRPSRPDTPANSANREGWALHLAGSATAWENAPEDLYQPQWPRAAWSHSASEIAGHTGFLPCPREQGKAGLFSCLIQDGRTQVRRVSGRYLYLHLELTGDGQRSPELYGLRVYGNRFSYRDRYLPELYGETVSGPDAAEAGNATGADFLERLVHLMEGPMTEIEGRVAQGWTVSDPLTVPADGLDWLASWTGFDFGDDTDLARKRQKLLCAPHLRRLNGTLAGLNAILELETGGHLIRGGQFDPDLPAPRPGQLAQIEIAGQSYRALVLSIADPRGGGQAEVLIGGGVTRGSIVTLEGFRLRRTFATILGADLADESDPMLLGMVRSGNSVVGDSLILGAEERADLLAHFRSDLPMTASEEDDLAEFYRKLAHSVMVLVHKETLADPVDAERLMREARGMAPAHVETTLLRMTAPFMVGAASLVGIDSFLTDPAQPDPFRVESSDLSSGDVLMGTGALDRRSDGPVDPAPVAHAAGPDTVSSSDGFWLDASNSAAARGRRINRYIWTWQ</sequence>
<name>A0A845AT14_9SPHN</name>
<protein>
    <recommendedName>
        <fullName evidence="5">Phage tail protein</fullName>
    </recommendedName>
</protein>
<evidence type="ECO:0000313" key="2">
    <source>
        <dbReference type="EMBL" id="MXP31262.1"/>
    </source>
</evidence>
<dbReference type="SUPFAM" id="SSF101898">
    <property type="entry name" value="NHL repeat"/>
    <property type="match status" value="1"/>
</dbReference>